<evidence type="ECO:0000313" key="7">
    <source>
        <dbReference type="EMBL" id="KAH6604692.1"/>
    </source>
</evidence>
<dbReference type="InterPro" id="IPR017853">
    <property type="entry name" value="GH"/>
</dbReference>
<name>A0A9P8QLR7_9HYPO</name>
<comment type="similarity">
    <text evidence="1">Belongs to the glycosyl hydrolase 13 family.</text>
</comment>
<evidence type="ECO:0000256" key="3">
    <source>
        <dbReference type="ARBA" id="ARBA00023295"/>
    </source>
</evidence>
<feature type="compositionally biased region" description="Polar residues" evidence="5">
    <location>
        <begin position="466"/>
        <end position="479"/>
    </location>
</feature>
<dbReference type="FunFam" id="3.20.20.80:FF:000064">
    <property type="entry name" value="Oligo-1,6-glucosidase"/>
    <property type="match status" value="1"/>
</dbReference>
<dbReference type="PANTHER" id="PTHR10357">
    <property type="entry name" value="ALPHA-AMYLASE FAMILY MEMBER"/>
    <property type="match status" value="1"/>
</dbReference>
<reference evidence="7" key="1">
    <citation type="submission" date="2021-08" db="EMBL/GenBank/DDBJ databases">
        <title>Chromosome-Level Trichoderma cornu-damae using Hi-C Data.</title>
        <authorList>
            <person name="Kim C.S."/>
        </authorList>
    </citation>
    <scope>NUCLEOTIDE SEQUENCE</scope>
    <source>
        <strain evidence="7">KA19-0412C</strain>
    </source>
</reference>
<dbReference type="GO" id="GO:0005987">
    <property type="term" value="P:sucrose catabolic process"/>
    <property type="evidence" value="ECO:0007669"/>
    <property type="project" value="TreeGrafter"/>
</dbReference>
<sequence length="602" mass="68970">MGSAQPQLRAWWKESSVYQVYPASFQDTTGSGTGDLKGIISRVDYLKDLGVDVVWLSPIFASPQKDMVGLKLSSSRAATPRGYDISDYKAIDPIYGDMGDVDALRDRLHERGMKLVLDLVVNHTSDQHEWFKESRKSKDNPFRDWYIWRPPKYDAQGNRQPPSNWESHFQAKEDEDAHGFLTLVTTQGSAWEYDQATDEYYLHLFCKEQPDLNWENPAVREAVHDVMRFWLDRGADGFRMDVINFISKDQRFPDSDSAVSRGHEFYACGPRCHEYLRELGAILKEYDAFSVGEMPCVQDQDELIKAVGADRGELNMIFHFEHMDLDYGPRGKFSPGAWSLAKLKSVVGKWQKFMYDNNGWNALYLENHDQPRVVSRLAYDDPEHREASAKLIAAFHAFQAGTPFIYQGQELGMTNVPKEWPIEEYKDVDCVNHWNLYKDTADEETKQLVKAEYQRKSRDNARTPMQWDSTPQAGFTTSSSPWMRVNDNYKDVNAASQAANPRSAYHAYRQVLQKRKEHRDMFVYGSFEPVDEPNERVFAYRRKAADGASALVVCNFSLDAVAWKTEDREPKDVLFSTHDRTLGEVSGGQISLAACEAIALLL</sequence>
<dbReference type="InterPro" id="IPR045857">
    <property type="entry name" value="O16G_dom_2"/>
</dbReference>
<dbReference type="Gene3D" id="2.60.40.1180">
    <property type="entry name" value="Golgi alpha-mannosidase II"/>
    <property type="match status" value="1"/>
</dbReference>
<dbReference type="GO" id="GO:0004556">
    <property type="term" value="F:alpha-amylase activity"/>
    <property type="evidence" value="ECO:0007669"/>
    <property type="project" value="TreeGrafter"/>
</dbReference>
<keyword evidence="2" id="KW-0378">Hydrolase</keyword>
<dbReference type="InterPro" id="IPR013780">
    <property type="entry name" value="Glyco_hydro_b"/>
</dbReference>
<dbReference type="EMBL" id="JAIWOZ010000005">
    <property type="protein sequence ID" value="KAH6604692.1"/>
    <property type="molecule type" value="Genomic_DNA"/>
</dbReference>
<dbReference type="OrthoDB" id="204980at2759"/>
<evidence type="ECO:0000259" key="6">
    <source>
        <dbReference type="SMART" id="SM00642"/>
    </source>
</evidence>
<dbReference type="PANTHER" id="PTHR10357:SF232">
    <property type="entry name" value="GLYCOSYL HYDROLASE FAMILY 13 CATALYTIC DOMAIN-CONTAINING PROTEIN"/>
    <property type="match status" value="1"/>
</dbReference>
<proteinExistence type="inferred from homology"/>
<feature type="region of interest" description="Disordered" evidence="5">
    <location>
        <begin position="456"/>
        <end position="479"/>
    </location>
</feature>
<dbReference type="GO" id="GO:0033934">
    <property type="term" value="F:glucan 1,4-alpha-maltotriohydrolase activity"/>
    <property type="evidence" value="ECO:0007669"/>
    <property type="project" value="TreeGrafter"/>
</dbReference>
<dbReference type="Pfam" id="PF00128">
    <property type="entry name" value="Alpha-amylase"/>
    <property type="match status" value="1"/>
</dbReference>
<keyword evidence="3" id="KW-0326">Glycosidase</keyword>
<evidence type="ECO:0000256" key="4">
    <source>
        <dbReference type="ARBA" id="ARBA00026248"/>
    </source>
</evidence>
<evidence type="ECO:0000256" key="1">
    <source>
        <dbReference type="ARBA" id="ARBA00008061"/>
    </source>
</evidence>
<dbReference type="Gene3D" id="3.90.400.10">
    <property type="entry name" value="Oligo-1,6-glucosidase, Domain 2"/>
    <property type="match status" value="1"/>
</dbReference>
<dbReference type="AlphaFoldDB" id="A0A9P8QLR7"/>
<accession>A0A9P8QLR7</accession>
<evidence type="ECO:0000256" key="5">
    <source>
        <dbReference type="SAM" id="MobiDB-lite"/>
    </source>
</evidence>
<dbReference type="SUPFAM" id="SSF51445">
    <property type="entry name" value="(Trans)glycosidases"/>
    <property type="match status" value="1"/>
</dbReference>
<feature type="domain" description="Glycosyl hydrolase family 13 catalytic" evidence="6">
    <location>
        <begin position="19"/>
        <end position="462"/>
    </location>
</feature>
<keyword evidence="8" id="KW-1185">Reference proteome</keyword>
<comment type="caution">
    <text evidence="7">The sequence shown here is derived from an EMBL/GenBank/DDBJ whole genome shotgun (WGS) entry which is preliminary data.</text>
</comment>
<gene>
    <name evidence="7" type="ORF">Trco_006399</name>
</gene>
<dbReference type="Proteomes" id="UP000827724">
    <property type="component" value="Unassembled WGS sequence"/>
</dbReference>
<protein>
    <submittedName>
        <fullName evidence="7">Alpha amylase</fullName>
    </submittedName>
</protein>
<dbReference type="GO" id="GO:0004574">
    <property type="term" value="F:oligo-1,6-glucosidase activity"/>
    <property type="evidence" value="ECO:0007669"/>
    <property type="project" value="TreeGrafter"/>
</dbReference>
<dbReference type="InterPro" id="IPR006047">
    <property type="entry name" value="GH13_cat_dom"/>
</dbReference>
<evidence type="ECO:0000256" key="2">
    <source>
        <dbReference type="ARBA" id="ARBA00022801"/>
    </source>
</evidence>
<dbReference type="GO" id="GO:0000025">
    <property type="term" value="P:maltose catabolic process"/>
    <property type="evidence" value="ECO:0007669"/>
    <property type="project" value="TreeGrafter"/>
</dbReference>
<keyword evidence="4" id="KW-0462">Maltose metabolism</keyword>
<dbReference type="CDD" id="cd11333">
    <property type="entry name" value="AmyAc_SI_OligoGlu_DGase"/>
    <property type="match status" value="1"/>
</dbReference>
<dbReference type="SMART" id="SM00642">
    <property type="entry name" value="Aamy"/>
    <property type="match status" value="1"/>
</dbReference>
<dbReference type="SUPFAM" id="SSF51011">
    <property type="entry name" value="Glycosyl hydrolase domain"/>
    <property type="match status" value="1"/>
</dbReference>
<evidence type="ECO:0000313" key="8">
    <source>
        <dbReference type="Proteomes" id="UP000827724"/>
    </source>
</evidence>
<organism evidence="7 8">
    <name type="scientific">Trichoderma cornu-damae</name>
    <dbReference type="NCBI Taxonomy" id="654480"/>
    <lineage>
        <taxon>Eukaryota</taxon>
        <taxon>Fungi</taxon>
        <taxon>Dikarya</taxon>
        <taxon>Ascomycota</taxon>
        <taxon>Pezizomycotina</taxon>
        <taxon>Sordariomycetes</taxon>
        <taxon>Hypocreomycetidae</taxon>
        <taxon>Hypocreales</taxon>
        <taxon>Hypocreaceae</taxon>
        <taxon>Trichoderma</taxon>
    </lineage>
</organism>
<dbReference type="FunFam" id="3.90.400.10:FF:000003">
    <property type="entry name" value="Probable alpha-glucosidase (Maltase)"/>
    <property type="match status" value="1"/>
</dbReference>
<dbReference type="Gene3D" id="3.20.20.80">
    <property type="entry name" value="Glycosidases"/>
    <property type="match status" value="1"/>
</dbReference>
<dbReference type="GO" id="GO:0004575">
    <property type="term" value="F:sucrose alpha-glucosidase activity"/>
    <property type="evidence" value="ECO:0007669"/>
    <property type="project" value="TreeGrafter"/>
</dbReference>